<dbReference type="RefSeq" id="XP_062703364.1">
    <property type="nucleotide sequence ID" value="XM_062847380.1"/>
</dbReference>
<dbReference type="EnsemblMetazoa" id="AALFPA23_004836.R6002">
    <property type="protein sequence ID" value="AALFPA23_004836.P6002"/>
    <property type="gene ID" value="AALFPA23_004836"/>
</dbReference>
<protein>
    <recommendedName>
        <fullName evidence="1">DUF4806 domain-containing protein</fullName>
    </recommendedName>
</protein>
<dbReference type="RefSeq" id="XP_062703365.1">
    <property type="nucleotide sequence ID" value="XM_062847381.1"/>
</dbReference>
<name>A0ABM1Y1J1_AEDAL</name>
<dbReference type="Pfam" id="PF16064">
    <property type="entry name" value="DUF4806"/>
    <property type="match status" value="2"/>
</dbReference>
<dbReference type="EnsemblMetazoa" id="AALFPA23_004836.R6003">
    <property type="protein sequence ID" value="AALFPA23_004836.P6003"/>
    <property type="gene ID" value="AALFPA23_004836"/>
</dbReference>
<dbReference type="InterPro" id="IPR032071">
    <property type="entry name" value="DUF4806"/>
</dbReference>
<reference evidence="3" key="1">
    <citation type="journal article" date="2015" name="Proc. Natl. Acad. Sci. U.S.A.">
        <title>Genome sequence of the Asian Tiger mosquito, Aedes albopictus, reveals insights into its biology, genetics, and evolution.</title>
        <authorList>
            <person name="Chen X.G."/>
            <person name="Jiang X."/>
            <person name="Gu J."/>
            <person name="Xu M."/>
            <person name="Wu Y."/>
            <person name="Deng Y."/>
            <person name="Zhang C."/>
            <person name="Bonizzoni M."/>
            <person name="Dermauw W."/>
            <person name="Vontas J."/>
            <person name="Armbruster P."/>
            <person name="Huang X."/>
            <person name="Yang Y."/>
            <person name="Zhang H."/>
            <person name="He W."/>
            <person name="Peng H."/>
            <person name="Liu Y."/>
            <person name="Wu K."/>
            <person name="Chen J."/>
            <person name="Lirakis M."/>
            <person name="Topalis P."/>
            <person name="Van Leeuwen T."/>
            <person name="Hall A.B."/>
            <person name="Jiang X."/>
            <person name="Thorpe C."/>
            <person name="Mueller R.L."/>
            <person name="Sun C."/>
            <person name="Waterhouse R.M."/>
            <person name="Yan G."/>
            <person name="Tu Z.J."/>
            <person name="Fang X."/>
            <person name="James A.A."/>
        </authorList>
    </citation>
    <scope>NUCLEOTIDE SEQUENCE [LARGE SCALE GENOMIC DNA]</scope>
    <source>
        <strain evidence="3">Foshan</strain>
    </source>
</reference>
<feature type="domain" description="DUF4806" evidence="1">
    <location>
        <begin position="6"/>
        <end position="96"/>
    </location>
</feature>
<proteinExistence type="predicted"/>
<feature type="domain" description="DUF4806" evidence="1">
    <location>
        <begin position="188"/>
        <end position="279"/>
    </location>
</feature>
<dbReference type="Proteomes" id="UP000069940">
    <property type="component" value="Unassembled WGS sequence"/>
</dbReference>
<keyword evidence="3" id="KW-1185">Reference proteome</keyword>
<accession>A0ABM1Y1J1</accession>
<evidence type="ECO:0000259" key="1">
    <source>
        <dbReference type="Pfam" id="PF16064"/>
    </source>
</evidence>
<sequence length="331" mass="39448">MEHTGVPGFRFPIRSEGEIERLEVAVRSDMYKWDNYIAFLRDLRANDLHTPIRCIFQSVFYDEALVNYNYNGISTAPGVHKRAMKSYAIFRDCFAVAWREFGITDDMIRAMLTEIIKNINRRKRNRQYKNRIQKKKRLQNSFGTNTISNVRWIIKPKKKSALSAAQRRSSEHVHQPDSMIDSKVAENIPGFRFPIESDNDIERLEETVRSCALTRRRYINCLRQIKDSSENASIESIFKMFFYDESLTEYNYNGFSNSRRAKKRAMKNYDIFTSCFLEAWMDYGVTEDEVRLMLCKVIRNVHGRNRFRRYKIRKREQEMTEDCIYLEEDDL</sequence>
<evidence type="ECO:0000313" key="3">
    <source>
        <dbReference type="Proteomes" id="UP000069940"/>
    </source>
</evidence>
<organism evidence="2 3">
    <name type="scientific">Aedes albopictus</name>
    <name type="common">Asian tiger mosquito</name>
    <name type="synonym">Stegomyia albopicta</name>
    <dbReference type="NCBI Taxonomy" id="7160"/>
    <lineage>
        <taxon>Eukaryota</taxon>
        <taxon>Metazoa</taxon>
        <taxon>Ecdysozoa</taxon>
        <taxon>Arthropoda</taxon>
        <taxon>Hexapoda</taxon>
        <taxon>Insecta</taxon>
        <taxon>Pterygota</taxon>
        <taxon>Neoptera</taxon>
        <taxon>Endopterygota</taxon>
        <taxon>Diptera</taxon>
        <taxon>Nematocera</taxon>
        <taxon>Culicoidea</taxon>
        <taxon>Culicidae</taxon>
        <taxon>Culicinae</taxon>
        <taxon>Aedini</taxon>
        <taxon>Aedes</taxon>
        <taxon>Stegomyia</taxon>
    </lineage>
</organism>
<reference evidence="2" key="2">
    <citation type="submission" date="2025-05" db="UniProtKB">
        <authorList>
            <consortium name="EnsemblMetazoa"/>
        </authorList>
    </citation>
    <scope>IDENTIFICATION</scope>
    <source>
        <strain evidence="2">Foshan</strain>
    </source>
</reference>
<dbReference type="GeneID" id="115264262"/>
<evidence type="ECO:0000313" key="2">
    <source>
        <dbReference type="EnsemblMetazoa" id="AALFPA23_004836.P6003"/>
    </source>
</evidence>